<evidence type="ECO:0000313" key="1">
    <source>
        <dbReference type="EMBL" id="KXA13237.1"/>
    </source>
</evidence>
<gene>
    <name evidence="1" type="ORF">HMPREF3222_00953</name>
</gene>
<sequence>MEHIKIKRNIKKFQIKSYIKKLPKFIFIVLAHYKFKNKRKIGRSQFEVYLFFYNLTHMSIDFYNNHGIDYFYN</sequence>
<protein>
    <submittedName>
        <fullName evidence="1">Uncharacterized protein</fullName>
    </submittedName>
</protein>
<comment type="caution">
    <text evidence="1">The sequence shown here is derived from an EMBL/GenBank/DDBJ whole genome shotgun (WGS) entry which is preliminary data.</text>
</comment>
<accession>A0A133NAB8</accession>
<proteinExistence type="predicted"/>
<evidence type="ECO:0000313" key="2">
    <source>
        <dbReference type="Proteomes" id="UP000070646"/>
    </source>
</evidence>
<organism evidence="1 2">
    <name type="scientific">Clostridium perfringens</name>
    <dbReference type="NCBI Taxonomy" id="1502"/>
    <lineage>
        <taxon>Bacteria</taxon>
        <taxon>Bacillati</taxon>
        <taxon>Bacillota</taxon>
        <taxon>Clostridia</taxon>
        <taxon>Eubacteriales</taxon>
        <taxon>Clostridiaceae</taxon>
        <taxon>Clostridium</taxon>
    </lineage>
</organism>
<dbReference type="PATRIC" id="fig|1502.174.peg.968"/>
<dbReference type="EMBL" id="LRPU01000046">
    <property type="protein sequence ID" value="KXA13237.1"/>
    <property type="molecule type" value="Genomic_DNA"/>
</dbReference>
<dbReference type="Proteomes" id="UP000070646">
    <property type="component" value="Unassembled WGS sequence"/>
</dbReference>
<dbReference type="AlphaFoldDB" id="A0A133NAB8"/>
<reference evidence="1 2" key="1">
    <citation type="submission" date="2016-01" db="EMBL/GenBank/DDBJ databases">
        <authorList>
            <person name="Oliw E.H."/>
        </authorList>
    </citation>
    <scope>NUCLEOTIDE SEQUENCE [LARGE SCALE GENOMIC DNA]</scope>
    <source>
        <strain evidence="1 2">MJR7757A</strain>
    </source>
</reference>
<name>A0A133NAB8_CLOPF</name>